<protein>
    <submittedName>
        <fullName evidence="9">Cytochrome P450</fullName>
    </submittedName>
</protein>
<dbReference type="PANTHER" id="PTHR24291:SF50">
    <property type="entry name" value="BIFUNCTIONAL ALBAFLAVENONE MONOOXYGENASE_TERPENE SYNTHASE"/>
    <property type="match status" value="1"/>
</dbReference>
<comment type="caution">
    <text evidence="9">The sequence shown here is derived from an EMBL/GenBank/DDBJ whole genome shotgun (WGS) entry which is preliminary data.</text>
</comment>
<evidence type="ECO:0000256" key="2">
    <source>
        <dbReference type="ARBA" id="ARBA00022617"/>
    </source>
</evidence>
<evidence type="ECO:0000256" key="7">
    <source>
        <dbReference type="RuleBase" id="RU000461"/>
    </source>
</evidence>
<dbReference type="InterPro" id="IPR017972">
    <property type="entry name" value="Cyt_P450_CS"/>
</dbReference>
<name>A0ABW1SZ71_9ACTN</name>
<evidence type="ECO:0000256" key="6">
    <source>
        <dbReference type="ARBA" id="ARBA00023033"/>
    </source>
</evidence>
<organism evidence="9 10">
    <name type="scientific">Longivirga aurantiaca</name>
    <dbReference type="NCBI Taxonomy" id="1837743"/>
    <lineage>
        <taxon>Bacteria</taxon>
        <taxon>Bacillati</taxon>
        <taxon>Actinomycetota</taxon>
        <taxon>Actinomycetes</taxon>
        <taxon>Sporichthyales</taxon>
        <taxon>Sporichthyaceae</taxon>
        <taxon>Longivirga</taxon>
    </lineage>
</organism>
<dbReference type="InterPro" id="IPR002403">
    <property type="entry name" value="Cyt_P450_E_grp-IV"/>
</dbReference>
<dbReference type="PROSITE" id="PS00086">
    <property type="entry name" value="CYTOCHROME_P450"/>
    <property type="match status" value="1"/>
</dbReference>
<reference evidence="10" key="1">
    <citation type="journal article" date="2019" name="Int. J. Syst. Evol. Microbiol.">
        <title>The Global Catalogue of Microorganisms (GCM) 10K type strain sequencing project: providing services to taxonomists for standard genome sequencing and annotation.</title>
        <authorList>
            <consortium name="The Broad Institute Genomics Platform"/>
            <consortium name="The Broad Institute Genome Sequencing Center for Infectious Disease"/>
            <person name="Wu L."/>
            <person name="Ma J."/>
        </authorList>
    </citation>
    <scope>NUCLEOTIDE SEQUENCE [LARGE SCALE GENOMIC DNA]</scope>
    <source>
        <strain evidence="10">CGMCC 4.7317</strain>
    </source>
</reference>
<evidence type="ECO:0000256" key="5">
    <source>
        <dbReference type="ARBA" id="ARBA00023004"/>
    </source>
</evidence>
<keyword evidence="5 7" id="KW-0408">Iron</keyword>
<feature type="compositionally biased region" description="Basic and acidic residues" evidence="8">
    <location>
        <begin position="1"/>
        <end position="11"/>
    </location>
</feature>
<accession>A0ABW1SZ71</accession>
<dbReference type="RefSeq" id="WP_386768166.1">
    <property type="nucleotide sequence ID" value="NZ_JBHSTI010000008.1"/>
</dbReference>
<dbReference type="Proteomes" id="UP001596138">
    <property type="component" value="Unassembled WGS sequence"/>
</dbReference>
<dbReference type="PANTHER" id="PTHR24291">
    <property type="entry name" value="CYTOCHROME P450 FAMILY 4"/>
    <property type="match status" value="1"/>
</dbReference>
<sequence>MSDRRRTREAAARAAARRRPREDAPTPAESRLDKVERPDGPWGAGVVLTLLSRREPPNRLFETIARGHGPVAHYKMAGEHVYLLSDPDLIIEVFLTRAREVMKGRGLQAARPLLGNGLLTSEGEFHLRQRRLAQPAFHKQRIAAYADDMVREALRHQASWRDGAQVEMVDEMTSLTFAIVGRTLFGTDLTGDAQAFGDTLEELMSGFGQLTAIGNERLVRALPKGRHLLSRVEDLDAVVQRIIDEHRAKIDAGEAGDDLLTWMIQARDAEGADRFGESMTDDQLRDEVMTMVLAGHETTAMALSWAWWLLSAHPTVAGRVAAEATAVLRDPSYDDGLRPATIGDIAALPFTHAVVAETIRLYPPAWIMGRRTLTDMRLGDWDVPSGSIVLGSPWIMHRDPDLWPRATSFNPDRWLDAAGAYDESAPGQRRGAYIPFGFGNRRCIGEQFAWTEAILLLATLAARWEARLVPGSPVDTQAAVTLRPMHGLPMTLHRRPTP</sequence>
<evidence type="ECO:0000256" key="1">
    <source>
        <dbReference type="ARBA" id="ARBA00010617"/>
    </source>
</evidence>
<proteinExistence type="inferred from homology"/>
<keyword evidence="2 7" id="KW-0349">Heme</keyword>
<feature type="region of interest" description="Disordered" evidence="8">
    <location>
        <begin position="1"/>
        <end position="37"/>
    </location>
</feature>
<comment type="similarity">
    <text evidence="1 7">Belongs to the cytochrome P450 family.</text>
</comment>
<dbReference type="PRINTS" id="PR00385">
    <property type="entry name" value="P450"/>
</dbReference>
<dbReference type="InterPro" id="IPR036396">
    <property type="entry name" value="Cyt_P450_sf"/>
</dbReference>
<keyword evidence="3 7" id="KW-0479">Metal-binding</keyword>
<keyword evidence="6 7" id="KW-0503">Monooxygenase</keyword>
<dbReference type="SUPFAM" id="SSF48264">
    <property type="entry name" value="Cytochrome P450"/>
    <property type="match status" value="1"/>
</dbReference>
<evidence type="ECO:0000256" key="3">
    <source>
        <dbReference type="ARBA" id="ARBA00022723"/>
    </source>
</evidence>
<evidence type="ECO:0000313" key="9">
    <source>
        <dbReference type="EMBL" id="MFC6237342.1"/>
    </source>
</evidence>
<feature type="compositionally biased region" description="Basic and acidic residues" evidence="8">
    <location>
        <begin position="20"/>
        <end position="37"/>
    </location>
</feature>
<keyword evidence="10" id="KW-1185">Reference proteome</keyword>
<evidence type="ECO:0000256" key="4">
    <source>
        <dbReference type="ARBA" id="ARBA00023002"/>
    </source>
</evidence>
<dbReference type="PRINTS" id="PR00465">
    <property type="entry name" value="EP450IV"/>
</dbReference>
<evidence type="ECO:0000256" key="8">
    <source>
        <dbReference type="SAM" id="MobiDB-lite"/>
    </source>
</evidence>
<keyword evidence="4 7" id="KW-0560">Oxidoreductase</keyword>
<evidence type="ECO:0000313" key="10">
    <source>
        <dbReference type="Proteomes" id="UP001596138"/>
    </source>
</evidence>
<dbReference type="EMBL" id="JBHSTI010000008">
    <property type="protein sequence ID" value="MFC6237342.1"/>
    <property type="molecule type" value="Genomic_DNA"/>
</dbReference>
<dbReference type="Gene3D" id="1.10.630.10">
    <property type="entry name" value="Cytochrome P450"/>
    <property type="match status" value="1"/>
</dbReference>
<dbReference type="Pfam" id="PF00067">
    <property type="entry name" value="p450"/>
    <property type="match status" value="1"/>
</dbReference>
<gene>
    <name evidence="9" type="ORF">ACFQGU_05605</name>
</gene>
<dbReference type="InterPro" id="IPR001128">
    <property type="entry name" value="Cyt_P450"/>
</dbReference>
<dbReference type="InterPro" id="IPR050196">
    <property type="entry name" value="Cytochrome_P450_Monoox"/>
</dbReference>